<accession>A0A0E9W8Q5</accession>
<reference evidence="1" key="2">
    <citation type="journal article" date="2015" name="Fish Shellfish Immunol.">
        <title>Early steps in the European eel (Anguilla anguilla)-Vibrio vulnificus interaction in the gills: Role of the RtxA13 toxin.</title>
        <authorList>
            <person name="Callol A."/>
            <person name="Pajuelo D."/>
            <person name="Ebbesson L."/>
            <person name="Teles M."/>
            <person name="MacKenzie S."/>
            <person name="Amaro C."/>
        </authorList>
    </citation>
    <scope>NUCLEOTIDE SEQUENCE</scope>
</reference>
<dbReference type="EMBL" id="GBXM01022719">
    <property type="protein sequence ID" value="JAH85858.1"/>
    <property type="molecule type" value="Transcribed_RNA"/>
</dbReference>
<organism evidence="1">
    <name type="scientific">Anguilla anguilla</name>
    <name type="common">European freshwater eel</name>
    <name type="synonym">Muraena anguilla</name>
    <dbReference type="NCBI Taxonomy" id="7936"/>
    <lineage>
        <taxon>Eukaryota</taxon>
        <taxon>Metazoa</taxon>
        <taxon>Chordata</taxon>
        <taxon>Craniata</taxon>
        <taxon>Vertebrata</taxon>
        <taxon>Euteleostomi</taxon>
        <taxon>Actinopterygii</taxon>
        <taxon>Neopterygii</taxon>
        <taxon>Teleostei</taxon>
        <taxon>Anguilliformes</taxon>
        <taxon>Anguillidae</taxon>
        <taxon>Anguilla</taxon>
    </lineage>
</organism>
<sequence length="43" mass="4969">MDWEMRMGIRTCFRIDIVLNSTFPALFPPLIKSAKLGPRSFVL</sequence>
<evidence type="ECO:0000313" key="1">
    <source>
        <dbReference type="EMBL" id="JAH85858.1"/>
    </source>
</evidence>
<dbReference type="AlphaFoldDB" id="A0A0E9W8Q5"/>
<reference evidence="1" key="1">
    <citation type="submission" date="2014-11" db="EMBL/GenBank/DDBJ databases">
        <authorList>
            <person name="Amaro Gonzalez C."/>
        </authorList>
    </citation>
    <scope>NUCLEOTIDE SEQUENCE</scope>
</reference>
<protein>
    <submittedName>
        <fullName evidence="1">Uncharacterized protein</fullName>
    </submittedName>
</protein>
<proteinExistence type="predicted"/>
<name>A0A0E9W8Q5_ANGAN</name>